<dbReference type="EMBL" id="CP017599">
    <property type="protein sequence ID" value="AOX03228.1"/>
    <property type="molecule type" value="Genomic_DNA"/>
</dbReference>
<feature type="transmembrane region" description="Helical" evidence="2">
    <location>
        <begin position="73"/>
        <end position="91"/>
    </location>
</feature>
<keyword evidence="2" id="KW-0812">Transmembrane</keyword>
<dbReference type="AlphaFoldDB" id="A0A1D8U012"/>
<dbReference type="Proteomes" id="UP000177870">
    <property type="component" value="Chromosome"/>
</dbReference>
<organism evidence="3 4">
    <name type="scientific">Moorena producens PAL-8-15-08-1</name>
    <dbReference type="NCBI Taxonomy" id="1458985"/>
    <lineage>
        <taxon>Bacteria</taxon>
        <taxon>Bacillati</taxon>
        <taxon>Cyanobacteriota</taxon>
        <taxon>Cyanophyceae</taxon>
        <taxon>Coleofasciculales</taxon>
        <taxon>Coleofasciculaceae</taxon>
        <taxon>Moorena</taxon>
    </lineage>
</organism>
<evidence type="ECO:0000256" key="1">
    <source>
        <dbReference type="SAM" id="MobiDB-lite"/>
    </source>
</evidence>
<dbReference type="OrthoDB" id="424231at2"/>
<name>A0A1D8U012_9CYAN</name>
<keyword evidence="2" id="KW-1133">Transmembrane helix</keyword>
<proteinExistence type="predicted"/>
<dbReference type="KEGG" id="mpro:BJP34_30690"/>
<feature type="region of interest" description="Disordered" evidence="1">
    <location>
        <begin position="1"/>
        <end position="45"/>
    </location>
</feature>
<gene>
    <name evidence="3" type="ORF">BJP34_30690</name>
</gene>
<sequence>MNAVPRSARSQRNRSQQSLAISKDQRSRIARPPTDTMMSPKTPKPKVENVSVLQQQTPIFLKALLFLKLGSDIVTFTLIATAVTVYSWTVYSQQQWTQEYRKLEELQRDERNMTATTEVIKDQLAQQAENPATGLVTPNPSNTIFLKRAPERPQRQPFTAFTKPPEPKPKKITPLGY</sequence>
<feature type="region of interest" description="Disordered" evidence="1">
    <location>
        <begin position="132"/>
        <end position="177"/>
    </location>
</feature>
<feature type="compositionally biased region" description="Low complexity" evidence="1">
    <location>
        <begin position="1"/>
        <end position="18"/>
    </location>
</feature>
<dbReference type="RefSeq" id="WP_070395615.1">
    <property type="nucleotide sequence ID" value="NZ_CP017599.1"/>
</dbReference>
<protein>
    <recommendedName>
        <fullName evidence="5">Cell division protein FtsL</fullName>
    </recommendedName>
</protein>
<evidence type="ECO:0000313" key="4">
    <source>
        <dbReference type="Proteomes" id="UP000177870"/>
    </source>
</evidence>
<evidence type="ECO:0000256" key="2">
    <source>
        <dbReference type="SAM" id="Phobius"/>
    </source>
</evidence>
<dbReference type="STRING" id="1458985.BJP34_30690"/>
<accession>A0A1D8U012</accession>
<keyword evidence="2" id="KW-0472">Membrane</keyword>
<reference evidence="4" key="1">
    <citation type="submission" date="2016-10" db="EMBL/GenBank/DDBJ databases">
        <title>Comparative genomics uncovers the prolific and rare metabolic potential of the cyanobacterial genus Moorea.</title>
        <authorList>
            <person name="Leao T."/>
            <person name="Castelao G."/>
            <person name="Korobeynikov A."/>
            <person name="Monroe E.A."/>
            <person name="Podell S."/>
            <person name="Glukhov E."/>
            <person name="Allen E."/>
            <person name="Gerwick W.H."/>
            <person name="Gerwick L."/>
        </authorList>
    </citation>
    <scope>NUCLEOTIDE SEQUENCE [LARGE SCALE GENOMIC DNA]</scope>
    <source>
        <strain evidence="4">PAL-8-15-08-1</strain>
    </source>
</reference>
<feature type="compositionally biased region" description="Polar residues" evidence="1">
    <location>
        <begin position="132"/>
        <end position="144"/>
    </location>
</feature>
<evidence type="ECO:0008006" key="5">
    <source>
        <dbReference type="Google" id="ProtNLM"/>
    </source>
</evidence>
<evidence type="ECO:0000313" key="3">
    <source>
        <dbReference type="EMBL" id="AOX03228.1"/>
    </source>
</evidence>